<dbReference type="PANTHER" id="PTHR24111">
    <property type="entry name" value="LEUCINE-RICH REPEAT-CONTAINING PROTEIN 34"/>
    <property type="match status" value="1"/>
</dbReference>
<dbReference type="Gene3D" id="3.80.10.10">
    <property type="entry name" value="Ribonuclease Inhibitor"/>
    <property type="match status" value="3"/>
</dbReference>
<dbReference type="InterPro" id="IPR001611">
    <property type="entry name" value="Leu-rich_rpt"/>
</dbReference>
<dbReference type="SMART" id="SM00368">
    <property type="entry name" value="LRR_RI"/>
    <property type="match status" value="5"/>
</dbReference>
<name>A0AAE0H0D4_9CHLO</name>
<protein>
    <submittedName>
        <fullName evidence="3">Uncharacterized protein</fullName>
    </submittedName>
</protein>
<dbReference type="Pfam" id="PF13516">
    <property type="entry name" value="LRR_6"/>
    <property type="match status" value="2"/>
</dbReference>
<sequence length="517" mass="55073">MQRATSLPASIYSSAASQLLLEAFPHLRLVQGESLEAVEVAFASSRLGLLDILNQDDIGVLILSKFLTVEHRAALACTCTMGKDVTATQFFRENLLFADCLKLTYDVFKNLVTRTLSDVKEGLTVALLDISGCKHLSWYAVAGALRDMGHLEHVCMRGGPLVKVASSDLVQVGPEGAKAVAAALDPNQQDTFIGSLKTLNLQDNALCGIRGRGTYDPSGIKAMAEALLSNASLKTLNLQGTALCGIDVTGRGTYDPSGIKAVAEALAFNGSLNTLILATNNIGPEGVKALAVALTPNAEGVFNTSLQTLNILGNYLRVEEARALVNAVKQRNAPTKLCGSLLDVEELDLSREGLRSVDAILLANDLVFSNESLTSLNLWGSDIGEEGAQALVDAVKLCRRPIKLCGDLLLNNKKVDITCTPMQATLLANDLLFNGGSYDNKLNTVTVTKKIKLHVGALRRNEVVELDLRRKGLRDVDAILLGAVLVHSGSLRTLNLAGDSAEGLGSWCAVQLTLDLD</sequence>
<dbReference type="InterPro" id="IPR052201">
    <property type="entry name" value="LRR-containing_regulator"/>
</dbReference>
<dbReference type="GO" id="GO:0005930">
    <property type="term" value="C:axoneme"/>
    <property type="evidence" value="ECO:0007669"/>
    <property type="project" value="UniProtKB-SubCell"/>
</dbReference>
<keyword evidence="2" id="KW-0677">Repeat</keyword>
<dbReference type="SUPFAM" id="SSF52047">
    <property type="entry name" value="RNI-like"/>
    <property type="match status" value="1"/>
</dbReference>
<organism evidence="3 4">
    <name type="scientific">Cymbomonas tetramitiformis</name>
    <dbReference type="NCBI Taxonomy" id="36881"/>
    <lineage>
        <taxon>Eukaryota</taxon>
        <taxon>Viridiplantae</taxon>
        <taxon>Chlorophyta</taxon>
        <taxon>Pyramimonadophyceae</taxon>
        <taxon>Pyramimonadales</taxon>
        <taxon>Pyramimonadaceae</taxon>
        <taxon>Cymbomonas</taxon>
    </lineage>
</organism>
<evidence type="ECO:0000256" key="2">
    <source>
        <dbReference type="ARBA" id="ARBA00022737"/>
    </source>
</evidence>
<dbReference type="AlphaFoldDB" id="A0AAE0H0D4"/>
<comment type="caution">
    <text evidence="3">The sequence shown here is derived from an EMBL/GenBank/DDBJ whole genome shotgun (WGS) entry which is preliminary data.</text>
</comment>
<comment type="subcellular location">
    <subcellularLocation>
        <location evidence="1">Cytoplasm</location>
        <location evidence="1">Cytoskeleton</location>
        <location evidence="1">Cilium axoneme</location>
    </subcellularLocation>
</comment>
<accession>A0AAE0H0D4</accession>
<gene>
    <name evidence="3" type="ORF">CYMTET_4849</name>
</gene>
<dbReference type="EMBL" id="LGRX02000775">
    <property type="protein sequence ID" value="KAK3287649.1"/>
    <property type="molecule type" value="Genomic_DNA"/>
</dbReference>
<evidence type="ECO:0000256" key="1">
    <source>
        <dbReference type="ARBA" id="ARBA00004430"/>
    </source>
</evidence>
<dbReference type="PANTHER" id="PTHR24111:SF0">
    <property type="entry name" value="LEUCINE-RICH REPEAT-CONTAINING PROTEIN"/>
    <property type="match status" value="1"/>
</dbReference>
<evidence type="ECO:0000313" key="3">
    <source>
        <dbReference type="EMBL" id="KAK3287649.1"/>
    </source>
</evidence>
<keyword evidence="4" id="KW-1185">Reference proteome</keyword>
<evidence type="ECO:0000313" key="4">
    <source>
        <dbReference type="Proteomes" id="UP001190700"/>
    </source>
</evidence>
<dbReference type="Proteomes" id="UP001190700">
    <property type="component" value="Unassembled WGS sequence"/>
</dbReference>
<proteinExistence type="predicted"/>
<dbReference type="InterPro" id="IPR032675">
    <property type="entry name" value="LRR_dom_sf"/>
</dbReference>
<reference evidence="3 4" key="1">
    <citation type="journal article" date="2015" name="Genome Biol. Evol.">
        <title>Comparative Genomics of a Bacterivorous Green Alga Reveals Evolutionary Causalities and Consequences of Phago-Mixotrophic Mode of Nutrition.</title>
        <authorList>
            <person name="Burns J.A."/>
            <person name="Paasch A."/>
            <person name="Narechania A."/>
            <person name="Kim E."/>
        </authorList>
    </citation>
    <scope>NUCLEOTIDE SEQUENCE [LARGE SCALE GENOMIC DNA]</scope>
    <source>
        <strain evidence="3 4">PLY_AMNH</strain>
    </source>
</reference>